<feature type="region of interest" description="Disordered" evidence="1">
    <location>
        <begin position="1"/>
        <end position="21"/>
    </location>
</feature>
<organism evidence="2 3">
    <name type="scientific">Candidatus Frankia alpina</name>
    <dbReference type="NCBI Taxonomy" id="2699483"/>
    <lineage>
        <taxon>Bacteria</taxon>
        <taxon>Bacillati</taxon>
        <taxon>Actinomycetota</taxon>
        <taxon>Actinomycetes</taxon>
        <taxon>Frankiales</taxon>
        <taxon>Frankiaceae</taxon>
        <taxon>Frankia</taxon>
    </lineage>
</organism>
<feature type="non-terminal residue" evidence="2">
    <location>
        <position position="101"/>
    </location>
</feature>
<accession>A0A4S5EIJ7</accession>
<dbReference type="Proteomes" id="UP000305282">
    <property type="component" value="Unassembled WGS sequence"/>
</dbReference>
<evidence type="ECO:0000256" key="1">
    <source>
        <dbReference type="SAM" id="MobiDB-lite"/>
    </source>
</evidence>
<comment type="caution">
    <text evidence="2">The sequence shown here is derived from an EMBL/GenBank/DDBJ whole genome shotgun (WGS) entry which is preliminary data.</text>
</comment>
<name>A0A4S5EIJ7_9ACTN</name>
<dbReference type="AlphaFoldDB" id="A0A4S5EIJ7"/>
<evidence type="ECO:0000313" key="3">
    <source>
        <dbReference type="Proteomes" id="UP000305282"/>
    </source>
</evidence>
<gene>
    <name evidence="2" type="ORF">E7Y31_15115</name>
</gene>
<reference evidence="2 3" key="1">
    <citation type="submission" date="2019-04" db="EMBL/GenBank/DDBJ databases">
        <title>Draft genome sequences for three unisolated Alnus-infective Frankia Sp+ strains, AgTrS, AiOr and AvVan, the first sequenced Frankia strains able to sporulate in-planta.</title>
        <authorList>
            <person name="Bethencourt L."/>
            <person name="Vautrin F."/>
            <person name="Taib N."/>
            <person name="Dubost A."/>
            <person name="Castro-Garcia L."/>
            <person name="Imbaud O."/>
            <person name="Abrouk D."/>
            <person name="Fournier P."/>
            <person name="Briolay J."/>
            <person name="Nguyen A."/>
            <person name="Normand P."/>
            <person name="Fernandez M.P."/>
            <person name="Brochier-Armanet C."/>
            <person name="Herrera-Belaroussi A."/>
        </authorList>
    </citation>
    <scope>NUCLEOTIDE SEQUENCE [LARGE SCALE GENOMIC DNA]</scope>
    <source>
        <strain evidence="2 3">AvVan</strain>
    </source>
</reference>
<dbReference type="EMBL" id="SSXH01000392">
    <property type="protein sequence ID" value="THJ71702.1"/>
    <property type="molecule type" value="Genomic_DNA"/>
</dbReference>
<proteinExistence type="predicted"/>
<evidence type="ECO:0000313" key="2">
    <source>
        <dbReference type="EMBL" id="THJ71702.1"/>
    </source>
</evidence>
<sequence>MPVPPAPAELSPVDGPADCGGLKGAADGGGASLPSGVVGAGAALVGGALTGGGTVAVGRGVCVLGGVVPEFEAVADAAELVEGFGEVVSGAVVEGATGAAR</sequence>
<protein>
    <submittedName>
        <fullName evidence="2">Uncharacterized protein</fullName>
    </submittedName>
</protein>
<keyword evidence="3" id="KW-1185">Reference proteome</keyword>